<organism evidence="15 16">
    <name type="scientific">Acaryochloris marina (strain MBIC 11017)</name>
    <dbReference type="NCBI Taxonomy" id="329726"/>
    <lineage>
        <taxon>Bacteria</taxon>
        <taxon>Bacillati</taxon>
        <taxon>Cyanobacteriota</taxon>
        <taxon>Cyanophyceae</taxon>
        <taxon>Acaryochloridales</taxon>
        <taxon>Acaryochloridaceae</taxon>
        <taxon>Acaryochloris</taxon>
    </lineage>
</organism>
<dbReference type="STRING" id="329726.AM1_3407"/>
<dbReference type="PROSITE" id="PS52016">
    <property type="entry name" value="TONB_DEPENDENT_REC_3"/>
    <property type="match status" value="1"/>
</dbReference>
<dbReference type="KEGG" id="amr:AM1_3407"/>
<dbReference type="Gene3D" id="2.40.170.20">
    <property type="entry name" value="TonB-dependent receptor, beta-barrel domain"/>
    <property type="match status" value="1"/>
</dbReference>
<dbReference type="InterPro" id="IPR012910">
    <property type="entry name" value="Plug_dom"/>
</dbReference>
<keyword evidence="6 11" id="KW-0798">TonB box</keyword>
<evidence type="ECO:0000256" key="2">
    <source>
        <dbReference type="ARBA" id="ARBA00022448"/>
    </source>
</evidence>
<dbReference type="PANTHER" id="PTHR30069:SF29">
    <property type="entry name" value="HEMOGLOBIN AND HEMOGLOBIN-HAPTOGLOBIN-BINDING PROTEIN 1-RELATED"/>
    <property type="match status" value="1"/>
</dbReference>
<dbReference type="GO" id="GO:0009279">
    <property type="term" value="C:cell outer membrane"/>
    <property type="evidence" value="ECO:0007669"/>
    <property type="project" value="UniProtKB-SubCell"/>
</dbReference>
<comment type="subcellular location">
    <subcellularLocation>
        <location evidence="1 10">Cell outer membrane</location>
        <topology evidence="1 10">Multi-pass membrane protein</topology>
    </subcellularLocation>
</comment>
<evidence type="ECO:0000256" key="9">
    <source>
        <dbReference type="ARBA" id="ARBA00023237"/>
    </source>
</evidence>
<evidence type="ECO:0000256" key="5">
    <source>
        <dbReference type="ARBA" id="ARBA00022729"/>
    </source>
</evidence>
<sequence>MLTSDDCPLDVTADVTTGVEPTVPTVITAEGIPDITEIELPISDAQLLSQESPDEADLPAAEEEAAPTDTVDEEVELEITVTGTRTPRAIQLSPANVTVIKAEELQRQLGQDIRDLIRYEPGVSVNEDETYGATDYNIRGLERNRILLQVDGIRLPTFFEFGSSILGRDFVDVGSVQTTEIIRGPASALYGSDALGGVVSYLTPDPSDLLALTDRDYYISGSTQFRSSNSGFSGTGTVAFRATDNLSGLVRFTHRENTERDNNAEDRFEDPFFGVTNNVLGKLEFKINDYNTVLLTGEYFNEAGDFDTAVDNLNLPLAFPGITILSDDTDTETTRSRFSIAYKFDNPESESFLQFGRVQFYYQESDYQETRTRNDIFANPFVPPPFTPPPARRFRELNNLFVEDIIGGDIQLRSDFRTGSVAHKLTYGLDISSTFNQRIRDGQRINLDTGAVSNRVGPDAFPIKDFPDSDTLRIGVYLQDEIEFGEGRFTVIPGLRFDYYSLTTQPDALFFNNPGAEATDLNDSALSPSLGLVYKVTPEIALVGRYARGFRGPNYIEINSGFSNPESGYRTISNPNLEPETSHTFELGVKGAFPRGTFGVTGFYSIYDNFIFGAAEGSTAGTEPAGCFPPFTPGCVQVFQSQNLEQVRIYGIEAQGEYRFSSEPHGFRIFGGLAWIIGDDDQNNQPLETVNPFEAVVGLGYRAPEDQWGAELIGTFVGTARVDSEPEDFIPGGFAVVDLTGFVKVTPNLSLRGGIYNIFDAEYVRYADARRLNNETNNTTTDPTFGQRRARITQPGINFGVGLTFEF</sequence>
<keyword evidence="7 10" id="KW-0472">Membrane</keyword>
<dbReference type="GO" id="GO:0044718">
    <property type="term" value="P:siderophore transmembrane transport"/>
    <property type="evidence" value="ECO:0007669"/>
    <property type="project" value="TreeGrafter"/>
</dbReference>
<evidence type="ECO:0000256" key="3">
    <source>
        <dbReference type="ARBA" id="ARBA00022452"/>
    </source>
</evidence>
<evidence type="ECO:0000256" key="4">
    <source>
        <dbReference type="ARBA" id="ARBA00022692"/>
    </source>
</evidence>
<evidence type="ECO:0000256" key="7">
    <source>
        <dbReference type="ARBA" id="ARBA00023136"/>
    </source>
</evidence>
<dbReference type="Proteomes" id="UP000000268">
    <property type="component" value="Chromosome"/>
</dbReference>
<dbReference type="CDD" id="cd01347">
    <property type="entry name" value="ligand_gated_channel"/>
    <property type="match status" value="1"/>
</dbReference>
<dbReference type="GO" id="GO:0015344">
    <property type="term" value="F:siderophore uptake transmembrane transporter activity"/>
    <property type="evidence" value="ECO:0007669"/>
    <property type="project" value="TreeGrafter"/>
</dbReference>
<gene>
    <name evidence="15" type="ordered locus">AM1_3407</name>
</gene>
<dbReference type="AlphaFoldDB" id="B0C054"/>
<dbReference type="InterPro" id="IPR036942">
    <property type="entry name" value="Beta-barrel_TonB_sf"/>
</dbReference>
<comment type="similarity">
    <text evidence="10 11">Belongs to the TonB-dependent receptor family.</text>
</comment>
<keyword evidence="9 10" id="KW-0998">Cell outer membrane</keyword>
<evidence type="ECO:0000256" key="12">
    <source>
        <dbReference type="SAM" id="MobiDB-lite"/>
    </source>
</evidence>
<dbReference type="PANTHER" id="PTHR30069">
    <property type="entry name" value="TONB-DEPENDENT OUTER MEMBRANE RECEPTOR"/>
    <property type="match status" value="1"/>
</dbReference>
<dbReference type="GO" id="GO:0015232">
    <property type="term" value="F:heme transmembrane transporter activity"/>
    <property type="evidence" value="ECO:0007669"/>
    <property type="project" value="InterPro"/>
</dbReference>
<dbReference type="InterPro" id="IPR011276">
    <property type="entry name" value="TonB_haem/Hb_rcpt"/>
</dbReference>
<dbReference type="InterPro" id="IPR010949">
    <property type="entry name" value="TonB_Hb/transfer/lactofer_rcpt"/>
</dbReference>
<reference evidence="15 16" key="1">
    <citation type="journal article" date="2008" name="Proc. Natl. Acad. Sci. U.S.A.">
        <title>Niche adaptation and genome expansion in the chlorophyll d-producing cyanobacterium Acaryochloris marina.</title>
        <authorList>
            <person name="Swingley W.D."/>
            <person name="Chen M."/>
            <person name="Cheung P.C."/>
            <person name="Conrad A.L."/>
            <person name="Dejesa L.C."/>
            <person name="Hao J."/>
            <person name="Honchak B.M."/>
            <person name="Karbach L.E."/>
            <person name="Kurdoglu A."/>
            <person name="Lahiri S."/>
            <person name="Mastrian S.D."/>
            <person name="Miyashita H."/>
            <person name="Page L."/>
            <person name="Ramakrishna P."/>
            <person name="Satoh S."/>
            <person name="Sattley W.M."/>
            <person name="Shimada Y."/>
            <person name="Taylor H.L."/>
            <person name="Tomo T."/>
            <person name="Tsuchiya T."/>
            <person name="Wang Z.T."/>
            <person name="Raymond J."/>
            <person name="Mimuro M."/>
            <person name="Blankenship R.E."/>
            <person name="Touchman J.W."/>
        </authorList>
    </citation>
    <scope>NUCLEOTIDE SEQUENCE [LARGE SCALE GENOMIC DNA]</scope>
    <source>
        <strain evidence="16">MBIC 11017</strain>
    </source>
</reference>
<evidence type="ECO:0000256" key="11">
    <source>
        <dbReference type="RuleBase" id="RU003357"/>
    </source>
</evidence>
<dbReference type="InterPro" id="IPR000531">
    <property type="entry name" value="Beta-barrel_TonB"/>
</dbReference>
<dbReference type="HOGENOM" id="CLU_008287_19_0_3"/>
<evidence type="ECO:0000256" key="6">
    <source>
        <dbReference type="ARBA" id="ARBA00023077"/>
    </source>
</evidence>
<evidence type="ECO:0000256" key="1">
    <source>
        <dbReference type="ARBA" id="ARBA00004571"/>
    </source>
</evidence>
<dbReference type="InterPro" id="IPR039426">
    <property type="entry name" value="TonB-dep_rcpt-like"/>
</dbReference>
<feature type="compositionally biased region" description="Acidic residues" evidence="12">
    <location>
        <begin position="52"/>
        <end position="71"/>
    </location>
</feature>
<feature type="region of interest" description="Disordered" evidence="12">
    <location>
        <begin position="51"/>
        <end position="71"/>
    </location>
</feature>
<keyword evidence="4 10" id="KW-0812">Transmembrane</keyword>
<dbReference type="Gene3D" id="2.170.130.10">
    <property type="entry name" value="TonB-dependent receptor, plug domain"/>
    <property type="match status" value="1"/>
</dbReference>
<evidence type="ECO:0000259" key="13">
    <source>
        <dbReference type="Pfam" id="PF00593"/>
    </source>
</evidence>
<dbReference type="eggNOG" id="COG4771">
    <property type="taxonomic scope" value="Bacteria"/>
</dbReference>
<dbReference type="SUPFAM" id="SSF56935">
    <property type="entry name" value="Porins"/>
    <property type="match status" value="1"/>
</dbReference>
<dbReference type="Pfam" id="PF00593">
    <property type="entry name" value="TonB_dep_Rec_b-barrel"/>
    <property type="match status" value="1"/>
</dbReference>
<evidence type="ECO:0000256" key="10">
    <source>
        <dbReference type="PROSITE-ProRule" id="PRU01360"/>
    </source>
</evidence>
<accession>B0C054</accession>
<dbReference type="InterPro" id="IPR037066">
    <property type="entry name" value="Plug_dom_sf"/>
</dbReference>
<keyword evidence="2 10" id="KW-0813">Transport</keyword>
<feature type="domain" description="TonB-dependent receptor-like beta-barrel" evidence="13">
    <location>
        <begin position="287"/>
        <end position="758"/>
    </location>
</feature>
<evidence type="ECO:0000313" key="15">
    <source>
        <dbReference type="EMBL" id="ABW28401.1"/>
    </source>
</evidence>
<keyword evidence="5" id="KW-0732">Signal</keyword>
<keyword evidence="3 10" id="KW-1134">Transmembrane beta strand</keyword>
<keyword evidence="16" id="KW-1185">Reference proteome</keyword>
<dbReference type="NCBIfam" id="TIGR01786">
    <property type="entry name" value="TonB-hemlactrns"/>
    <property type="match status" value="1"/>
</dbReference>
<keyword evidence="8 15" id="KW-0675">Receptor</keyword>
<feature type="domain" description="TonB-dependent receptor plug" evidence="14">
    <location>
        <begin position="93"/>
        <end position="198"/>
    </location>
</feature>
<dbReference type="Pfam" id="PF07715">
    <property type="entry name" value="Plug"/>
    <property type="match status" value="1"/>
</dbReference>
<dbReference type="NCBIfam" id="TIGR01785">
    <property type="entry name" value="TonB-hemin"/>
    <property type="match status" value="1"/>
</dbReference>
<evidence type="ECO:0000256" key="8">
    <source>
        <dbReference type="ARBA" id="ARBA00023170"/>
    </source>
</evidence>
<name>B0C054_ACAM1</name>
<evidence type="ECO:0000259" key="14">
    <source>
        <dbReference type="Pfam" id="PF07715"/>
    </source>
</evidence>
<dbReference type="EMBL" id="CP000828">
    <property type="protein sequence ID" value="ABW28401.1"/>
    <property type="molecule type" value="Genomic_DNA"/>
</dbReference>
<protein>
    <submittedName>
        <fullName evidence="15">TonB-dependent outer membrane receptor family</fullName>
    </submittedName>
</protein>
<proteinExistence type="inferred from homology"/>
<evidence type="ECO:0000313" key="16">
    <source>
        <dbReference type="Proteomes" id="UP000000268"/>
    </source>
</evidence>